<dbReference type="SMART" id="SM00922">
    <property type="entry name" value="MR_MLE"/>
    <property type="match status" value="1"/>
</dbReference>
<feature type="binding site" evidence="6">
    <location>
        <position position="240"/>
    </location>
    <ligand>
        <name>Mg(2+)</name>
        <dbReference type="ChEBI" id="CHEBI:18420"/>
    </ligand>
</feature>
<evidence type="ECO:0000256" key="4">
    <source>
        <dbReference type="ARBA" id="ARBA00023235"/>
    </source>
</evidence>
<name>A0A069AF17_CLODI</name>
<evidence type="ECO:0000256" key="5">
    <source>
        <dbReference type="PIRSR" id="PIRSR634603-1"/>
    </source>
</evidence>
<organism evidence="10">
    <name type="scientific">Clostridioides difficile</name>
    <name type="common">Peptoclostridium difficile</name>
    <dbReference type="NCBI Taxonomy" id="1496"/>
    <lineage>
        <taxon>Bacteria</taxon>
        <taxon>Bacillati</taxon>
        <taxon>Bacillota</taxon>
        <taxon>Clostridia</taxon>
        <taxon>Peptostreptococcales</taxon>
        <taxon>Peptostreptococcaceae</taxon>
        <taxon>Clostridioides</taxon>
    </lineage>
</organism>
<dbReference type="FunFam" id="3.30.390.10:FF:000009">
    <property type="entry name" value="Hydrophobic dipeptide epimerase"/>
    <property type="match status" value="1"/>
</dbReference>
<evidence type="ECO:0000313" key="9">
    <source>
        <dbReference type="EMBL" id="CDS86268.1"/>
    </source>
</evidence>
<dbReference type="RefSeq" id="WP_021366530.1">
    <property type="nucleotide sequence ID" value="NZ_BBYB01000042.1"/>
</dbReference>
<dbReference type="InterPro" id="IPR013341">
    <property type="entry name" value="Mandelate_racemase_N_dom"/>
</dbReference>
<dbReference type="Gene3D" id="3.20.20.120">
    <property type="entry name" value="Enolase-like C-terminal domain"/>
    <property type="match status" value="1"/>
</dbReference>
<dbReference type="SFLD" id="SFLDF00009">
    <property type="entry name" value="o-succinylbenzoate_synthase"/>
    <property type="match status" value="1"/>
</dbReference>
<evidence type="ECO:0000256" key="7">
    <source>
        <dbReference type="RuleBase" id="RU366006"/>
    </source>
</evidence>
<evidence type="ECO:0000259" key="8">
    <source>
        <dbReference type="SMART" id="SM00922"/>
    </source>
</evidence>
<evidence type="ECO:0000256" key="6">
    <source>
        <dbReference type="PIRSR" id="PIRSR634603-3"/>
    </source>
</evidence>
<evidence type="ECO:0000256" key="2">
    <source>
        <dbReference type="ARBA" id="ARBA00022723"/>
    </source>
</evidence>
<dbReference type="EMBL" id="LK932509">
    <property type="protein sequence ID" value="CDS86746.1"/>
    <property type="molecule type" value="Genomic_DNA"/>
</dbReference>
<feature type="binding site" evidence="6">
    <location>
        <position position="189"/>
    </location>
    <ligand>
        <name>Mg(2+)</name>
        <dbReference type="ChEBI" id="CHEBI:18420"/>
    </ligand>
</feature>
<reference evidence="10" key="1">
    <citation type="submission" date="2014-07" db="EMBL/GenBank/DDBJ databases">
        <authorList>
            <person name="Monot Marc"/>
        </authorList>
    </citation>
    <scope>NUCLEOTIDE SEQUENCE</scope>
    <source>
        <strain evidence="11">7032989</strain>
        <strain evidence="9">7032994</strain>
    </source>
</reference>
<sequence length="355" mass="38829">MKITDIKFEKLRIKLKKPVVVSFGVIEYGESVILKIETDEGYCGFGEAAPLAAVTGEVLDNVLSVLLMFKKELIGKDPLDIETIHTIMDGIIIGNTSAKAAIDIALYDIKGKIMNAPLYKVLGGFDSKVQTDITISIDKPEKMAVEALERVKEGFRILKLKAGINPEDDIEAVKLIRKAVGESIRIRIDANQGWNINSSINTIKKLEEFNVDAIEQALPHWDLDGTAYIRNKSNTKIMIDESLHSPIDAIKAIKKNAVDTFNIKLMKSSGIYPAIKINNIAEASGVNCMLGCMLETRIGITAAANLIASKKNITEADLDSFMFCEELEGISGGFVMDGDIMNLVNKPGLGIEVNL</sequence>
<dbReference type="Pfam" id="PF02746">
    <property type="entry name" value="MR_MLE_N"/>
    <property type="match status" value="1"/>
</dbReference>
<proteinExistence type="inferred from homology"/>
<feature type="active site" description="Proton acceptor; specific for (R)-substrate epimerization" evidence="5">
    <location>
        <position position="161"/>
    </location>
</feature>
<dbReference type="SUPFAM" id="SSF51604">
    <property type="entry name" value="Enolase C-terminal domain-like"/>
    <property type="match status" value="1"/>
</dbReference>
<feature type="binding site" evidence="6">
    <location>
        <position position="215"/>
    </location>
    <ligand>
        <name>Mg(2+)</name>
        <dbReference type="ChEBI" id="CHEBI:18420"/>
    </ligand>
</feature>
<keyword evidence="3 6" id="KW-0460">Magnesium</keyword>
<comment type="similarity">
    <text evidence="1 7">Belongs to the mandelate racemase/muconate lactonizing enzyme family.</text>
</comment>
<dbReference type="GO" id="GO:0016855">
    <property type="term" value="F:racemase and epimerase activity, acting on amino acids and derivatives"/>
    <property type="evidence" value="ECO:0007669"/>
    <property type="project" value="UniProtKB-UniRule"/>
</dbReference>
<dbReference type="EMBL" id="LK933005">
    <property type="protein sequence ID" value="CDT20204.1"/>
    <property type="molecule type" value="Genomic_DNA"/>
</dbReference>
<feature type="active site" description="Proton acceptor; specific for (S)-substrate epimerization" evidence="5">
    <location>
        <position position="264"/>
    </location>
</feature>
<dbReference type="SFLD" id="SFLDG00180">
    <property type="entry name" value="muconate_cycloisomerase"/>
    <property type="match status" value="1"/>
</dbReference>
<accession>A0A069AF17</accession>
<dbReference type="EC" id="5.1.1.-" evidence="7"/>
<dbReference type="SUPFAM" id="SSF54826">
    <property type="entry name" value="Enolase N-terminal domain-like"/>
    <property type="match status" value="1"/>
</dbReference>
<dbReference type="PANTHER" id="PTHR48073">
    <property type="entry name" value="O-SUCCINYLBENZOATE SYNTHASE-RELATED"/>
    <property type="match status" value="1"/>
</dbReference>
<dbReference type="CDD" id="cd03319">
    <property type="entry name" value="L-Ala-DL-Glu_epimerase"/>
    <property type="match status" value="1"/>
</dbReference>
<dbReference type="Pfam" id="PF13378">
    <property type="entry name" value="MR_MLE_C"/>
    <property type="match status" value="1"/>
</dbReference>
<dbReference type="GO" id="GO:0006518">
    <property type="term" value="P:peptide metabolic process"/>
    <property type="evidence" value="ECO:0007669"/>
    <property type="project" value="UniProtKB-ARBA"/>
</dbReference>
<dbReference type="InterPro" id="IPR036849">
    <property type="entry name" value="Enolase-like_C_sf"/>
</dbReference>
<evidence type="ECO:0000313" key="11">
    <source>
        <dbReference type="EMBL" id="CDT20204.1"/>
    </source>
</evidence>
<evidence type="ECO:0000256" key="1">
    <source>
        <dbReference type="ARBA" id="ARBA00008031"/>
    </source>
</evidence>
<dbReference type="InterPro" id="IPR034603">
    <property type="entry name" value="Dipeptide_epimerase"/>
</dbReference>
<dbReference type="AlphaFoldDB" id="A0A069AF17"/>
<keyword evidence="2 6" id="KW-0479">Metal-binding</keyword>
<protein>
    <recommendedName>
        <fullName evidence="7">Dipeptide epimerase</fullName>
        <ecNumber evidence="7">5.1.1.-</ecNumber>
    </recommendedName>
</protein>
<evidence type="ECO:0000313" key="10">
    <source>
        <dbReference type="EMBL" id="CDS86746.1"/>
    </source>
</evidence>
<dbReference type="InterPro" id="IPR013342">
    <property type="entry name" value="Mandelate_racemase_C"/>
</dbReference>
<dbReference type="SFLD" id="SFLDS00001">
    <property type="entry name" value="Enolase"/>
    <property type="match status" value="1"/>
</dbReference>
<dbReference type="Gene3D" id="3.30.390.10">
    <property type="entry name" value="Enolase-like, N-terminal domain"/>
    <property type="match status" value="1"/>
</dbReference>
<dbReference type="EMBL" id="LK932392">
    <property type="protein sequence ID" value="CDS86268.1"/>
    <property type="molecule type" value="Genomic_DNA"/>
</dbReference>
<evidence type="ECO:0000256" key="3">
    <source>
        <dbReference type="ARBA" id="ARBA00022842"/>
    </source>
</evidence>
<keyword evidence="4 7" id="KW-0413">Isomerase</keyword>
<dbReference type="InterPro" id="IPR029065">
    <property type="entry name" value="Enolase_C-like"/>
</dbReference>
<comment type="cofactor">
    <cofactor evidence="6 7">
        <name>Mg(2+)</name>
        <dbReference type="ChEBI" id="CHEBI:18420"/>
    </cofactor>
    <text evidence="6 7">Binds 1 Mg(2+) ion per subunit.</text>
</comment>
<dbReference type="PANTHER" id="PTHR48073:SF2">
    <property type="entry name" value="O-SUCCINYLBENZOATE SYNTHASE"/>
    <property type="match status" value="1"/>
</dbReference>
<feature type="domain" description="Mandelate racemase/muconate lactonizing enzyme C-terminal" evidence="8">
    <location>
        <begin position="140"/>
        <end position="236"/>
    </location>
</feature>
<dbReference type="InterPro" id="IPR029017">
    <property type="entry name" value="Enolase-like_N"/>
</dbReference>
<dbReference type="GO" id="GO:0000287">
    <property type="term" value="F:magnesium ion binding"/>
    <property type="evidence" value="ECO:0007669"/>
    <property type="project" value="UniProtKB-ARBA"/>
</dbReference>
<gene>
    <name evidence="11" type="ORF">BN1095_340120</name>
    <name evidence="10" type="ORF">BN1096_560309</name>
    <name evidence="9" type="ORF">BN1097_540312</name>
</gene>